<accession>A0A7M2ZPW7</accession>
<dbReference type="Pfam" id="PF25954">
    <property type="entry name" value="Beta-barrel_RND_2"/>
    <property type="match status" value="1"/>
</dbReference>
<dbReference type="Gene3D" id="2.40.30.170">
    <property type="match status" value="1"/>
</dbReference>
<dbReference type="Gene3D" id="2.40.50.100">
    <property type="match status" value="1"/>
</dbReference>
<evidence type="ECO:0000259" key="5">
    <source>
        <dbReference type="Pfam" id="PF25919"/>
    </source>
</evidence>
<comment type="similarity">
    <text evidence="1">Belongs to the membrane fusion protein (MFP) (TC 8.A.1) family.</text>
</comment>
<organism evidence="8 9">
    <name type="scientific">Pseudomonas aeruginosa</name>
    <dbReference type="NCBI Taxonomy" id="287"/>
    <lineage>
        <taxon>Bacteria</taxon>
        <taxon>Pseudomonadati</taxon>
        <taxon>Pseudomonadota</taxon>
        <taxon>Gammaproteobacteria</taxon>
        <taxon>Pseudomonadales</taxon>
        <taxon>Pseudomonadaceae</taxon>
        <taxon>Pseudomonas</taxon>
    </lineage>
</organism>
<feature type="domain" description="CusB-like three alpha-helical bundle" evidence="4">
    <location>
        <begin position="166"/>
        <end position="212"/>
    </location>
</feature>
<dbReference type="GO" id="GO:0016020">
    <property type="term" value="C:membrane"/>
    <property type="evidence" value="ECO:0007669"/>
    <property type="project" value="InterPro"/>
</dbReference>
<evidence type="ECO:0000313" key="8">
    <source>
        <dbReference type="EMBL" id="RPM10250.1"/>
    </source>
</evidence>
<dbReference type="InterPro" id="IPR058791">
    <property type="entry name" value="3HB_CusB"/>
</dbReference>
<dbReference type="Pfam" id="PF11604">
    <property type="entry name" value="CusF_Ec"/>
    <property type="match status" value="1"/>
</dbReference>
<dbReference type="NCBIfam" id="TIGR01730">
    <property type="entry name" value="RND_mfp"/>
    <property type="match status" value="1"/>
</dbReference>
<dbReference type="EMBL" id="NSNE01000016">
    <property type="protein sequence ID" value="RPM10250.1"/>
    <property type="molecule type" value="Genomic_DNA"/>
</dbReference>
<dbReference type="InterPro" id="IPR045800">
    <property type="entry name" value="HMBD"/>
</dbReference>
<dbReference type="FunFam" id="2.40.30.170:FF:000010">
    <property type="entry name" value="Efflux RND transporter periplasmic adaptor subunit"/>
    <property type="match status" value="1"/>
</dbReference>
<proteinExistence type="inferred from homology"/>
<dbReference type="Pfam" id="PF25967">
    <property type="entry name" value="RND-MFP_C"/>
    <property type="match status" value="1"/>
</dbReference>
<sequence>MNTSSRNILAGLTLVAAGISVGWGIAQWRTGHLSDSTAAAGASAPTERKVLYWYDPMVPTQKFDKPGKSPYMDMQLMPKYADEDSQDSTGISVSAQAVQALGLRTAEVVQGKIGADVNVVGTVLLNDRDVSIVQARTAGFVERVYARAVGDVIAAGAPLADLLLPEWIAAQREFLSVRALGDTSLTAAARQRLLLLGMPQALIAQVERTGEPKGLYTVTTPQGGLVAELMVRQGMTVSAGESLARVNGLATVWIEAAVPEAQSGPLQVGQTAQVRLAAFPGEVLKARIVSILPEANRDTRTVRVRLEMANPGQRLKAGMSGQIALEGNEQPALLVPSEAVIRTGKRALAYVVDGPGKFHPVEVQVGAEVGDQLVVNGGLAAGQQVVASAQFLIDSEASLRGVLPAGAAASAPASAHNGHGTSSPPAAATNAFVVRGVIEEMSPTELTLAHEAVPALQWPAMTMGFKLSSPQLATGLSVRQQVRFTFSKQGEDYVITAIEKVQP</sequence>
<dbReference type="Proteomes" id="UP000284767">
    <property type="component" value="Unassembled WGS sequence"/>
</dbReference>
<comment type="caution">
    <text evidence="8">The sequence shown here is derived from an EMBL/GenBank/DDBJ whole genome shotgun (WGS) entry which is preliminary data.</text>
</comment>
<dbReference type="InterPro" id="IPR058627">
    <property type="entry name" value="MdtA-like_C"/>
</dbReference>
<dbReference type="Gene3D" id="6.10.140.730">
    <property type="match status" value="1"/>
</dbReference>
<dbReference type="GO" id="GO:0022857">
    <property type="term" value="F:transmembrane transporter activity"/>
    <property type="evidence" value="ECO:0007669"/>
    <property type="project" value="InterPro"/>
</dbReference>
<dbReference type="Pfam" id="PF25919">
    <property type="entry name" value="BSH_CusB"/>
    <property type="match status" value="1"/>
</dbReference>
<dbReference type="Gene3D" id="2.40.50.320">
    <property type="entry name" value="Copper binding periplasmic protein CusF"/>
    <property type="match status" value="1"/>
</dbReference>
<evidence type="ECO:0000256" key="1">
    <source>
        <dbReference type="ARBA" id="ARBA00009477"/>
    </source>
</evidence>
<evidence type="ECO:0000259" key="4">
    <source>
        <dbReference type="Pfam" id="PF25869"/>
    </source>
</evidence>
<reference evidence="8 9" key="2">
    <citation type="submission" date="2019-01" db="EMBL/GenBank/DDBJ databases">
        <title>The Pseudomonas aeruginosa pan-genome provides new insights on its population structure, horizontal gene transfer and pathogenicity.</title>
        <authorList>
            <person name="Freschi L."/>
            <person name="Vincent A.T."/>
            <person name="Jeukens J."/>
            <person name="Emond-Rheault J.-G."/>
            <person name="Kukavica-Ibrulj I."/>
            <person name="Dupont M.-J."/>
            <person name="Charette S.J."/>
            <person name="Boyle B."/>
            <person name="Levesque R.C."/>
        </authorList>
    </citation>
    <scope>NUCLEOTIDE SEQUENCE [LARGE SCALE GENOMIC DNA]</scope>
    <source>
        <strain evidence="8 9">PA-W36</strain>
    </source>
</reference>
<keyword evidence="2" id="KW-0813">Transport</keyword>
<dbReference type="GO" id="GO:0060003">
    <property type="term" value="P:copper ion export"/>
    <property type="evidence" value="ECO:0007669"/>
    <property type="project" value="TreeGrafter"/>
</dbReference>
<feature type="domain" description="Heavy metal binding" evidence="3">
    <location>
        <begin position="52"/>
        <end position="79"/>
    </location>
</feature>
<evidence type="ECO:0000256" key="2">
    <source>
        <dbReference type="ARBA" id="ARBA00022448"/>
    </source>
</evidence>
<dbReference type="SUPFAM" id="SSF111369">
    <property type="entry name" value="HlyD-like secretion proteins"/>
    <property type="match status" value="1"/>
</dbReference>
<dbReference type="GO" id="GO:0046914">
    <property type="term" value="F:transition metal ion binding"/>
    <property type="evidence" value="ECO:0007669"/>
    <property type="project" value="TreeGrafter"/>
</dbReference>
<feature type="domain" description="CusB-like beta-barrel" evidence="6">
    <location>
        <begin position="251"/>
        <end position="327"/>
    </location>
</feature>
<dbReference type="InterPro" id="IPR006143">
    <property type="entry name" value="RND_pump_MFP"/>
</dbReference>
<evidence type="ECO:0000259" key="7">
    <source>
        <dbReference type="Pfam" id="PF25967"/>
    </source>
</evidence>
<dbReference type="InterPro" id="IPR042230">
    <property type="entry name" value="CusF_sf"/>
</dbReference>
<dbReference type="Gene3D" id="2.40.420.20">
    <property type="match status" value="1"/>
</dbReference>
<dbReference type="RefSeq" id="WP_023087253.1">
    <property type="nucleotide sequence ID" value="NZ_CAADOK010000145.1"/>
</dbReference>
<dbReference type="InterPro" id="IPR058792">
    <property type="entry name" value="Beta-barrel_RND_2"/>
</dbReference>
<dbReference type="Pfam" id="PF19335">
    <property type="entry name" value="HMBD"/>
    <property type="match status" value="1"/>
</dbReference>
<dbReference type="AlphaFoldDB" id="A0A7M2ZPW7"/>
<dbReference type="InterPro" id="IPR058790">
    <property type="entry name" value="BSH_CusB"/>
</dbReference>
<dbReference type="GO" id="GO:0030288">
    <property type="term" value="C:outer membrane-bounded periplasmic space"/>
    <property type="evidence" value="ECO:0007669"/>
    <property type="project" value="TreeGrafter"/>
</dbReference>
<feature type="domain" description="Multidrug resistance protein MdtA-like C-terminal permuted SH3" evidence="7">
    <location>
        <begin position="332"/>
        <end position="388"/>
    </location>
</feature>
<protein>
    <submittedName>
        <fullName evidence="8">Efflux RND transporter periplasmic adaptor subunit</fullName>
    </submittedName>
</protein>
<reference evidence="8 9" key="1">
    <citation type="submission" date="2017-08" db="EMBL/GenBank/DDBJ databases">
        <authorList>
            <person name="Feschi L."/>
            <person name="Jeukens J."/>
            <person name="Emond-Rheault J.-G."/>
            <person name="Kukavica-Ibrulj I."/>
            <person name="Boyle B."/>
            <person name="Levesque R.C."/>
        </authorList>
    </citation>
    <scope>NUCLEOTIDE SEQUENCE [LARGE SCALE GENOMIC DNA]</scope>
    <source>
        <strain evidence="8 9">PA-W36</strain>
    </source>
</reference>
<dbReference type="InterPro" id="IPR021647">
    <property type="entry name" value="CusF_Ec"/>
</dbReference>
<dbReference type="PANTHER" id="PTHR30097:SF15">
    <property type="entry name" value="CATION EFFLUX SYSTEM PROTEIN CUSB"/>
    <property type="match status" value="1"/>
</dbReference>
<evidence type="ECO:0000313" key="9">
    <source>
        <dbReference type="Proteomes" id="UP000284767"/>
    </source>
</evidence>
<dbReference type="InterPro" id="IPR051909">
    <property type="entry name" value="MFP_Cation_Efflux"/>
</dbReference>
<gene>
    <name evidence="8" type="ORF">IPC1295_23895</name>
</gene>
<evidence type="ECO:0000259" key="6">
    <source>
        <dbReference type="Pfam" id="PF25954"/>
    </source>
</evidence>
<dbReference type="PANTHER" id="PTHR30097">
    <property type="entry name" value="CATION EFFLUX SYSTEM PROTEIN CUSB"/>
    <property type="match status" value="1"/>
</dbReference>
<evidence type="ECO:0000259" key="3">
    <source>
        <dbReference type="Pfam" id="PF19335"/>
    </source>
</evidence>
<dbReference type="Pfam" id="PF25869">
    <property type="entry name" value="3HB_CusB"/>
    <property type="match status" value="1"/>
</dbReference>
<dbReference type="GO" id="GO:0015679">
    <property type="term" value="P:plasma membrane copper ion transport"/>
    <property type="evidence" value="ECO:0007669"/>
    <property type="project" value="TreeGrafter"/>
</dbReference>
<feature type="domain" description="CusB-like barrel-sandwich hybrid" evidence="5">
    <location>
        <begin position="130"/>
        <end position="247"/>
    </location>
</feature>
<name>A0A7M2ZPW7_PSEAI</name>